<organism evidence="5">
    <name type="scientific">Pseudictyota dubia</name>
    <dbReference type="NCBI Taxonomy" id="2749911"/>
    <lineage>
        <taxon>Eukaryota</taxon>
        <taxon>Sar</taxon>
        <taxon>Stramenopiles</taxon>
        <taxon>Ochrophyta</taxon>
        <taxon>Bacillariophyta</taxon>
        <taxon>Mediophyceae</taxon>
        <taxon>Biddulphiophycidae</taxon>
        <taxon>Eupodiscales</taxon>
        <taxon>Odontellaceae</taxon>
        <taxon>Pseudictyota</taxon>
    </lineage>
</organism>
<dbReference type="GO" id="GO:0080120">
    <property type="term" value="P:CAAX-box protein maturation"/>
    <property type="evidence" value="ECO:0007669"/>
    <property type="project" value="UniProtKB-ARBA"/>
</dbReference>
<gene>
    <name evidence="5" type="ORF">TDUB1175_LOCUS17125</name>
</gene>
<reference evidence="5" key="1">
    <citation type="submission" date="2021-01" db="EMBL/GenBank/DDBJ databases">
        <authorList>
            <person name="Corre E."/>
            <person name="Pelletier E."/>
            <person name="Niang G."/>
            <person name="Scheremetjew M."/>
            <person name="Finn R."/>
            <person name="Kale V."/>
            <person name="Holt S."/>
            <person name="Cochrane G."/>
            <person name="Meng A."/>
            <person name="Brown T."/>
            <person name="Cohen L."/>
        </authorList>
    </citation>
    <scope>NUCLEOTIDE SEQUENCE</scope>
    <source>
        <strain evidence="5">CCMP147</strain>
    </source>
</reference>
<protein>
    <recommendedName>
        <fullName evidence="4">EF-hand domain-containing protein</fullName>
    </recommendedName>
</protein>
<evidence type="ECO:0000259" key="4">
    <source>
        <dbReference type="PROSITE" id="PS50222"/>
    </source>
</evidence>
<feature type="domain" description="EF-hand" evidence="4">
    <location>
        <begin position="310"/>
        <end position="345"/>
    </location>
</feature>
<dbReference type="InterPro" id="IPR011992">
    <property type="entry name" value="EF-hand-dom_pair"/>
</dbReference>
<dbReference type="CDD" id="cd00051">
    <property type="entry name" value="EFh"/>
    <property type="match status" value="1"/>
</dbReference>
<dbReference type="PROSITE" id="PS50222">
    <property type="entry name" value="EF_HAND_2"/>
    <property type="match status" value="2"/>
</dbReference>
<dbReference type="Pfam" id="PF13499">
    <property type="entry name" value="EF-hand_7"/>
    <property type="match status" value="1"/>
</dbReference>
<dbReference type="AlphaFoldDB" id="A0A7R9W9L2"/>
<proteinExistence type="predicted"/>
<feature type="transmembrane region" description="Helical" evidence="2">
    <location>
        <begin position="115"/>
        <end position="135"/>
    </location>
</feature>
<dbReference type="InterPro" id="IPR018247">
    <property type="entry name" value="EF_Hand_1_Ca_BS"/>
</dbReference>
<feature type="transmembrane region" description="Helical" evidence="2">
    <location>
        <begin position="233"/>
        <end position="257"/>
    </location>
</feature>
<feature type="signal peptide" evidence="3">
    <location>
        <begin position="1"/>
        <end position="18"/>
    </location>
</feature>
<feature type="transmembrane region" description="Helical" evidence="2">
    <location>
        <begin position="201"/>
        <end position="221"/>
    </location>
</feature>
<accession>A0A7R9W9L2</accession>
<dbReference type="Gene3D" id="1.10.238.10">
    <property type="entry name" value="EF-hand"/>
    <property type="match status" value="1"/>
</dbReference>
<dbReference type="PROSITE" id="PS00018">
    <property type="entry name" value="EF_HAND_1"/>
    <property type="match status" value="2"/>
</dbReference>
<evidence type="ECO:0000256" key="1">
    <source>
        <dbReference type="ARBA" id="ARBA00022837"/>
    </source>
</evidence>
<dbReference type="GO" id="GO:0004175">
    <property type="term" value="F:endopeptidase activity"/>
    <property type="evidence" value="ECO:0007669"/>
    <property type="project" value="UniProtKB-ARBA"/>
</dbReference>
<evidence type="ECO:0000256" key="3">
    <source>
        <dbReference type="SAM" id="SignalP"/>
    </source>
</evidence>
<feature type="transmembrane region" description="Helical" evidence="2">
    <location>
        <begin position="87"/>
        <end position="108"/>
    </location>
</feature>
<keyword evidence="2" id="KW-0812">Transmembrane</keyword>
<name>A0A7R9W9L2_9STRA</name>
<evidence type="ECO:0000313" key="5">
    <source>
        <dbReference type="EMBL" id="CAD8318330.1"/>
    </source>
</evidence>
<feature type="transmembrane region" description="Helical" evidence="2">
    <location>
        <begin position="165"/>
        <end position="181"/>
    </location>
</feature>
<dbReference type="EMBL" id="HBED01034160">
    <property type="protein sequence ID" value="CAD8318330.1"/>
    <property type="molecule type" value="Transcribed_RNA"/>
</dbReference>
<dbReference type="GO" id="GO:0005509">
    <property type="term" value="F:calcium ion binding"/>
    <property type="evidence" value="ECO:0007669"/>
    <property type="project" value="InterPro"/>
</dbReference>
<keyword evidence="3" id="KW-0732">Signal</keyword>
<keyword evidence="1" id="KW-0106">Calcium</keyword>
<sequence>MKRIPLSFILAFARTVCGKQFVLSFAPQSPANSQALFARRVPSREAAISLEPLAARPQRPAETKLFAAGADKSDGVVVNRGLVRQTVLNQALLGWTIWTGGIGAQVLARDASFTPAAFLAGVAGVVPLIVMSRLIETSESAAVADLNLSTNLLMLRYFGDKPQPLVAFLVSAPIAALTGLVEETNFRGLLIPQLLQSTGGSLPTAVALSTLLFAVLHANPLSFFQGRESAQDALVLISYQILTGSVFAALLLLTGNLAVPVISHSLFDFYVFFFTHITVTTQIQYAANEASMPIAPRSIEAKWQAKRGEEFLIGCKETFYLSDTNRDGVLSREELRIALYSYGMRLSKADSAIVASAADTDRSGAIDFGEFLEYVGPSGSPSKAIKGSLLGTCDRG</sequence>
<feature type="domain" description="EF-hand" evidence="4">
    <location>
        <begin position="346"/>
        <end position="381"/>
    </location>
</feature>
<dbReference type="InterPro" id="IPR002048">
    <property type="entry name" value="EF_hand_dom"/>
</dbReference>
<keyword evidence="2" id="KW-1133">Transmembrane helix</keyword>
<feature type="chain" id="PRO_5031044748" description="EF-hand domain-containing protein" evidence="3">
    <location>
        <begin position="19"/>
        <end position="396"/>
    </location>
</feature>
<dbReference type="InterPro" id="IPR003675">
    <property type="entry name" value="Rce1/LyrA-like_dom"/>
</dbReference>
<dbReference type="Pfam" id="PF02517">
    <property type="entry name" value="Rce1-like"/>
    <property type="match status" value="1"/>
</dbReference>
<keyword evidence="2" id="KW-0472">Membrane</keyword>
<evidence type="ECO:0000256" key="2">
    <source>
        <dbReference type="SAM" id="Phobius"/>
    </source>
</evidence>
<dbReference type="SUPFAM" id="SSF47473">
    <property type="entry name" value="EF-hand"/>
    <property type="match status" value="1"/>
</dbReference>